<keyword evidence="3" id="KW-1003">Cell membrane</keyword>
<evidence type="ECO:0000256" key="3">
    <source>
        <dbReference type="ARBA" id="ARBA00022475"/>
    </source>
</evidence>
<feature type="transmembrane region" description="Helical" evidence="7">
    <location>
        <begin position="334"/>
        <end position="358"/>
    </location>
</feature>
<evidence type="ECO:0000313" key="9">
    <source>
        <dbReference type="EMBL" id="UYV17981.1"/>
    </source>
</evidence>
<accession>A0ABY6JKV8</accession>
<feature type="transmembrane region" description="Helical" evidence="7">
    <location>
        <begin position="384"/>
        <end position="410"/>
    </location>
</feature>
<dbReference type="InterPro" id="IPR003838">
    <property type="entry name" value="ABC3_permease_C"/>
</dbReference>
<reference evidence="9 10" key="1">
    <citation type="journal article" date="2022" name="Antonie Van Leeuwenhoek">
        <title>Whole genome sequencing of the halophilic Halomonas qaidamensis XH36, a novel species strain with high ectoine production.</title>
        <authorList>
            <person name="Zhang T."/>
            <person name="Cui T."/>
            <person name="Cao Y."/>
            <person name="Li Y."/>
            <person name="Li F."/>
            <person name="Zhu D."/>
            <person name="Xing J."/>
        </authorList>
    </citation>
    <scope>NUCLEOTIDE SEQUENCE [LARGE SCALE GENOMIC DNA]</scope>
    <source>
        <strain evidence="9 10">XH36</strain>
    </source>
</reference>
<feature type="domain" description="ABC3 transporter permease C-terminal" evidence="8">
    <location>
        <begin position="294"/>
        <end position="414"/>
    </location>
</feature>
<dbReference type="PANTHER" id="PTHR30489:SF0">
    <property type="entry name" value="LIPOPROTEIN-RELEASING SYSTEM TRANSMEMBRANE PROTEIN LOLE"/>
    <property type="match status" value="1"/>
</dbReference>
<dbReference type="InterPro" id="IPR051447">
    <property type="entry name" value="Lipoprotein-release_system"/>
</dbReference>
<keyword evidence="6 7" id="KW-0472">Membrane</keyword>
<evidence type="ECO:0000256" key="2">
    <source>
        <dbReference type="ARBA" id="ARBA00005236"/>
    </source>
</evidence>
<feature type="transmembrane region" description="Helical" evidence="7">
    <location>
        <begin position="287"/>
        <end position="313"/>
    </location>
</feature>
<comment type="similarity">
    <text evidence="2">Belongs to the ABC-4 integral membrane protein family. LolC/E subfamily.</text>
</comment>
<comment type="subcellular location">
    <subcellularLocation>
        <location evidence="1">Cell membrane</location>
        <topology evidence="1">Multi-pass membrane protein</topology>
    </subcellularLocation>
</comment>
<dbReference type="EMBL" id="CP080627">
    <property type="protein sequence ID" value="UYV17981.1"/>
    <property type="molecule type" value="Genomic_DNA"/>
</dbReference>
<keyword evidence="4 7" id="KW-0812">Transmembrane</keyword>
<evidence type="ECO:0000256" key="7">
    <source>
        <dbReference type="SAM" id="Phobius"/>
    </source>
</evidence>
<organism evidence="9 10">
    <name type="scientific">Halomonas qaidamensis</name>
    <dbReference type="NCBI Taxonomy" id="2866211"/>
    <lineage>
        <taxon>Bacteria</taxon>
        <taxon>Pseudomonadati</taxon>
        <taxon>Pseudomonadota</taxon>
        <taxon>Gammaproteobacteria</taxon>
        <taxon>Oceanospirillales</taxon>
        <taxon>Halomonadaceae</taxon>
        <taxon>Halomonas</taxon>
    </lineage>
</organism>
<feature type="transmembrane region" description="Helical" evidence="7">
    <location>
        <begin position="25"/>
        <end position="46"/>
    </location>
</feature>
<dbReference type="PANTHER" id="PTHR30489">
    <property type="entry name" value="LIPOPROTEIN-RELEASING SYSTEM TRANSMEMBRANE PROTEIN LOLE"/>
    <property type="match status" value="1"/>
</dbReference>
<evidence type="ECO:0000256" key="1">
    <source>
        <dbReference type="ARBA" id="ARBA00004651"/>
    </source>
</evidence>
<proteinExistence type="inferred from homology"/>
<keyword evidence="10" id="KW-1185">Reference proteome</keyword>
<evidence type="ECO:0000259" key="8">
    <source>
        <dbReference type="Pfam" id="PF02687"/>
    </source>
</evidence>
<protein>
    <submittedName>
        <fullName evidence="9">ABC transporter permease</fullName>
    </submittedName>
</protein>
<name>A0ABY6JKV8_9GAMM</name>
<sequence>MNPVFERFRLLASLAMHDLWHDRKVSMCIAAALVAVIAPLLLLFGLKFGVVSQLQSELLNDPRNLEIRMISSGRYDAEWLEQLRSQPEVGFAIGMTRSLNTQADLVQDSRHFVDNAEIIPTAEGDPLLASLSLSQPLEGLDVVLSESAARRLNVEVGDQLSLFVSRRLNSRAERGRQSVVVKGVLPAENFPRPAAFVALPLLISLEDFRDGYRIDAFGITTGKVRGEVGEELAENARGEKETQFARARLYAADTDQVGKLEQWLNAQHIDTSSRLADIENVNAINHVLGLVFGVIASTALVGCLASMLGAFLANIDRKRKDLAVLRLLGFDRPAVAGYIVLQASTLTLIAYGVGLILYKLGSEVFNQALAMSSTTGSVVCRITFLHGVIALLLALLVALVVAVVGMLRAFSIEPAESLREL</sequence>
<dbReference type="Proteomes" id="UP001163082">
    <property type="component" value="Chromosome"/>
</dbReference>
<evidence type="ECO:0000256" key="6">
    <source>
        <dbReference type="ARBA" id="ARBA00023136"/>
    </source>
</evidence>
<evidence type="ECO:0000256" key="4">
    <source>
        <dbReference type="ARBA" id="ARBA00022692"/>
    </source>
</evidence>
<evidence type="ECO:0000256" key="5">
    <source>
        <dbReference type="ARBA" id="ARBA00022989"/>
    </source>
</evidence>
<keyword evidence="5 7" id="KW-1133">Transmembrane helix</keyword>
<gene>
    <name evidence="9" type="ORF">K1Y77_10795</name>
</gene>
<evidence type="ECO:0000313" key="10">
    <source>
        <dbReference type="Proteomes" id="UP001163082"/>
    </source>
</evidence>
<dbReference type="Pfam" id="PF02687">
    <property type="entry name" value="FtsX"/>
    <property type="match status" value="1"/>
</dbReference>